<dbReference type="STRING" id="270498.CHK_2070"/>
<dbReference type="RefSeq" id="WP_046443920.1">
    <property type="nucleotide sequence ID" value="NZ_JAXDTA010000175.1"/>
</dbReference>
<keyword evidence="1" id="KW-0175">Coiled coil</keyword>
<sequence>MRGRITDPPYISNCMATGEEYPGRYRPRLEEIEERMYLLEDERRDVEDLECLSVDLKEDVLDYYDVEIRACEREIAYHENGFCR</sequence>
<keyword evidence="3" id="KW-1185">Reference proteome</keyword>
<feature type="coiled-coil region" evidence="1">
    <location>
        <begin position="29"/>
        <end position="59"/>
    </location>
</feature>
<protein>
    <submittedName>
        <fullName evidence="2">Uncharacterized protein</fullName>
    </submittedName>
</protein>
<proteinExistence type="predicted"/>
<evidence type="ECO:0000313" key="2">
    <source>
        <dbReference type="EMBL" id="KKI50478.1"/>
    </source>
</evidence>
<accession>A0A0M2NE66</accession>
<evidence type="ECO:0000256" key="1">
    <source>
        <dbReference type="SAM" id="Coils"/>
    </source>
</evidence>
<organism evidence="2 3">
    <name type="scientific">Christensenella hongkongensis</name>
    <dbReference type="NCBI Taxonomy" id="270498"/>
    <lineage>
        <taxon>Bacteria</taxon>
        <taxon>Bacillati</taxon>
        <taxon>Bacillota</taxon>
        <taxon>Clostridia</taxon>
        <taxon>Christensenellales</taxon>
        <taxon>Christensenellaceae</taxon>
        <taxon>Christensenella</taxon>
    </lineage>
</organism>
<name>A0A0M2NE66_9FIRM</name>
<dbReference type="AlphaFoldDB" id="A0A0M2NE66"/>
<reference evidence="2 3" key="1">
    <citation type="submission" date="2015-04" db="EMBL/GenBank/DDBJ databases">
        <title>Draft genome sequence of bacteremic isolate Catabacter hongkongensis type strain HKU16T.</title>
        <authorList>
            <person name="Lau S.K."/>
            <person name="Teng J.L."/>
            <person name="Huang Y."/>
            <person name="Curreem S.O."/>
            <person name="Tsui S.K."/>
            <person name="Woo P.C."/>
        </authorList>
    </citation>
    <scope>NUCLEOTIDE SEQUENCE [LARGE SCALE GENOMIC DNA]</scope>
    <source>
        <strain evidence="2 3">HKU16</strain>
    </source>
</reference>
<dbReference type="EMBL" id="LAYJ01000111">
    <property type="protein sequence ID" value="KKI50478.1"/>
    <property type="molecule type" value="Genomic_DNA"/>
</dbReference>
<dbReference type="Proteomes" id="UP000034076">
    <property type="component" value="Unassembled WGS sequence"/>
</dbReference>
<dbReference type="OrthoDB" id="2085927at2"/>
<gene>
    <name evidence="2" type="ORF">CHK_2070</name>
</gene>
<evidence type="ECO:0000313" key="3">
    <source>
        <dbReference type="Proteomes" id="UP000034076"/>
    </source>
</evidence>
<comment type="caution">
    <text evidence="2">The sequence shown here is derived from an EMBL/GenBank/DDBJ whole genome shotgun (WGS) entry which is preliminary data.</text>
</comment>